<dbReference type="PANTHER" id="PTHR33217:SF5">
    <property type="entry name" value="MUTATOR FAMILY TRANSPOSASE"/>
    <property type="match status" value="1"/>
</dbReference>
<protein>
    <recommendedName>
        <fullName evidence="6">Mutator family transposase</fullName>
    </recommendedName>
</protein>
<dbReference type="EMBL" id="CP011071">
    <property type="protein sequence ID" value="AKA36005.1"/>
    <property type="molecule type" value="Genomic_DNA"/>
</dbReference>
<keyword evidence="5 6" id="KW-0233">DNA recombination</keyword>
<accession>A0A0D5YUS5</accession>
<dbReference type="GO" id="GO:0004803">
    <property type="term" value="F:transposase activity"/>
    <property type="evidence" value="ECO:0007669"/>
    <property type="project" value="UniProtKB-UniRule"/>
</dbReference>
<proteinExistence type="inferred from homology"/>
<dbReference type="PATRIC" id="fig|516051.4.peg.1957"/>
<dbReference type="AlphaFoldDB" id="A0A0D5YUS5"/>
<dbReference type="InterPro" id="IPR001207">
    <property type="entry name" value="Transposase_mutator"/>
</dbReference>
<evidence type="ECO:0000256" key="2">
    <source>
        <dbReference type="ARBA" id="ARBA00010961"/>
    </source>
</evidence>
<comment type="function">
    <text evidence="1 6">Required for the transposition of the insertion element.</text>
</comment>
<dbReference type="KEGG" id="mlt:VC82_2426"/>
<dbReference type="GO" id="GO:0006313">
    <property type="term" value="P:DNA transposition"/>
    <property type="evidence" value="ECO:0007669"/>
    <property type="project" value="UniProtKB-UniRule"/>
</dbReference>
<keyword evidence="3 6" id="KW-0815">Transposition</keyword>
<dbReference type="Proteomes" id="UP000032726">
    <property type="component" value="Chromosome"/>
</dbReference>
<sequence length="413" mass="47692">MPPLIFCLILNILHIMKKEELFNDDFLKQFKTGDELNGFLKELQKRGIEKMLEGELDGHLDYQRHQRSSNANKRNGHSKKKVRTSFGESEIAVPRDRDASFNPMIVPKRGNIIDGLENIIVSLYAKGMSVSDIEEQIREAYGFDVSTSTISRITEKVAADITAWQNRPLEPVYLIVWMDGIVFKVRESSKVVNKTVYVAVGLRRDGKKEVLGLWLGKNESAAFWMSVLTDMKARGTEDILITATDNLNGFTDTIKNVFPESKTQICVVHQIRNACRYVVWKDKKAFTSDMKGIYNAPNEKAAKAALEDFAQKWEGKYSYAIRSWRDNWDELTVFYEFPVEIRKIIYTTNLIENLNGKIRKYTKNKLSFPTDDAVMKSVYLAVREATKKWSMPIRNWGIILNQFLTIYEKRVRL</sequence>
<comment type="similarity">
    <text evidence="2 6">Belongs to the transposase mutator family.</text>
</comment>
<evidence type="ECO:0000256" key="7">
    <source>
        <dbReference type="SAM" id="MobiDB-lite"/>
    </source>
</evidence>
<dbReference type="KEGG" id="mlt:VC82_1897"/>
<dbReference type="PROSITE" id="PS01007">
    <property type="entry name" value="TRANSPOSASE_MUTATOR"/>
    <property type="match status" value="1"/>
</dbReference>
<gene>
    <name evidence="8" type="ORF">VC82_1897</name>
    <name evidence="9" type="ORF">VC82_2426</name>
</gene>
<evidence type="ECO:0000256" key="4">
    <source>
        <dbReference type="ARBA" id="ARBA00023125"/>
    </source>
</evidence>
<evidence type="ECO:0000256" key="1">
    <source>
        <dbReference type="ARBA" id="ARBA00002190"/>
    </source>
</evidence>
<name>A0A0D5YUS5_9FLAO</name>
<dbReference type="PANTHER" id="PTHR33217">
    <property type="entry name" value="TRANSPOSASE FOR INSERTION SEQUENCE ELEMENT IS1081"/>
    <property type="match status" value="1"/>
</dbReference>
<evidence type="ECO:0000256" key="3">
    <source>
        <dbReference type="ARBA" id="ARBA00022578"/>
    </source>
</evidence>
<evidence type="ECO:0000256" key="6">
    <source>
        <dbReference type="RuleBase" id="RU365089"/>
    </source>
</evidence>
<feature type="region of interest" description="Disordered" evidence="7">
    <location>
        <begin position="65"/>
        <end position="87"/>
    </location>
</feature>
<organism evidence="9 10">
    <name type="scientific">Flagellimonas lutaonensis</name>
    <dbReference type="NCBI Taxonomy" id="516051"/>
    <lineage>
        <taxon>Bacteria</taxon>
        <taxon>Pseudomonadati</taxon>
        <taxon>Bacteroidota</taxon>
        <taxon>Flavobacteriia</taxon>
        <taxon>Flavobacteriales</taxon>
        <taxon>Flavobacteriaceae</taxon>
        <taxon>Flagellimonas</taxon>
    </lineage>
</organism>
<evidence type="ECO:0000256" key="5">
    <source>
        <dbReference type="ARBA" id="ARBA00023172"/>
    </source>
</evidence>
<keyword evidence="6" id="KW-0814">Transposable element</keyword>
<dbReference type="NCBIfam" id="NF033543">
    <property type="entry name" value="transpos_IS256"/>
    <property type="match status" value="1"/>
</dbReference>
<keyword evidence="4 6" id="KW-0238">DNA-binding</keyword>
<evidence type="ECO:0000313" key="9">
    <source>
        <dbReference type="EMBL" id="AKA36005.1"/>
    </source>
</evidence>
<dbReference type="Pfam" id="PF00872">
    <property type="entry name" value="Transposase_mut"/>
    <property type="match status" value="1"/>
</dbReference>
<dbReference type="HOGENOM" id="CLU_036805_2_0_10"/>
<evidence type="ECO:0000313" key="10">
    <source>
        <dbReference type="Proteomes" id="UP000032726"/>
    </source>
</evidence>
<reference evidence="9 10" key="1">
    <citation type="submission" date="2015-03" db="EMBL/GenBank/DDBJ databases">
        <title>Complete genome sequence of Muricauda lutaonensis CC-HSB-11T, isolated from a coastal hot spring.</title>
        <authorList>
            <person name="Kim K.M."/>
        </authorList>
    </citation>
    <scope>NUCLEOTIDE SEQUENCE [LARGE SCALE GENOMIC DNA]</scope>
    <source>
        <strain evidence="9 10">CC-HSB-11</strain>
    </source>
</reference>
<dbReference type="GO" id="GO:0003677">
    <property type="term" value="F:DNA binding"/>
    <property type="evidence" value="ECO:0007669"/>
    <property type="project" value="UniProtKB-UniRule"/>
</dbReference>
<dbReference type="EMBL" id="CP011071">
    <property type="protein sequence ID" value="AKA35502.1"/>
    <property type="molecule type" value="Genomic_DNA"/>
</dbReference>
<keyword evidence="10" id="KW-1185">Reference proteome</keyword>
<feature type="compositionally biased region" description="Basic residues" evidence="7">
    <location>
        <begin position="74"/>
        <end position="83"/>
    </location>
</feature>
<evidence type="ECO:0000313" key="8">
    <source>
        <dbReference type="EMBL" id="AKA35502.1"/>
    </source>
</evidence>